<accession>A0A1Q5PRF8</accession>
<dbReference type="RefSeq" id="WP_075361023.1">
    <property type="nucleotide sequence ID" value="NZ_MPDM01000002.1"/>
</dbReference>
<dbReference type="Gene3D" id="3.40.50.2020">
    <property type="match status" value="1"/>
</dbReference>
<dbReference type="PANTHER" id="PTHR47505:SF1">
    <property type="entry name" value="DNA UTILIZATION PROTEIN YHGH"/>
    <property type="match status" value="1"/>
</dbReference>
<evidence type="ECO:0000256" key="1">
    <source>
        <dbReference type="ARBA" id="ARBA00008007"/>
    </source>
</evidence>
<dbReference type="Pfam" id="PF00156">
    <property type="entry name" value="Pribosyltran"/>
    <property type="match status" value="1"/>
</dbReference>
<evidence type="ECO:0000259" key="2">
    <source>
        <dbReference type="Pfam" id="PF00156"/>
    </source>
</evidence>
<dbReference type="EMBL" id="MPDM01000002">
    <property type="protein sequence ID" value="OKL50198.1"/>
    <property type="molecule type" value="Genomic_DNA"/>
</dbReference>
<reference evidence="4" key="1">
    <citation type="submission" date="2016-11" db="EMBL/GenBank/DDBJ databases">
        <title>Actinomyces gypaetusis sp. nov. isolated from Gypaetus barbatus in Qinghai Tibet Plateau China.</title>
        <authorList>
            <person name="Meng X."/>
        </authorList>
    </citation>
    <scope>NUCLEOTIDE SEQUENCE [LARGE SCALE GENOMIC DNA]</scope>
    <source>
        <strain evidence="4">DSM 15383</strain>
    </source>
</reference>
<dbReference type="InterPro" id="IPR051910">
    <property type="entry name" value="ComF/GntX_DNA_util-trans"/>
</dbReference>
<dbReference type="InterPro" id="IPR029057">
    <property type="entry name" value="PRTase-like"/>
</dbReference>
<comment type="caution">
    <text evidence="3">The sequence shown here is derived from an EMBL/GenBank/DDBJ whole genome shotgun (WGS) entry which is preliminary data.</text>
</comment>
<sequence length="246" mass="25956">MRVIVFVRALFRQFGVGLRLLLSLLFPSLCLGCGAEGEQLCECCFSEVISGGVEKGFYADLLKVSTFVAAARYRAVARLCVLSAKHDGQADPQKWTEVVGQYLAERLWESIDCRGALYVVPAPSGLARRWSGRYVAAELSHEVAKSLVEIARQLGESCRVEVVCALQLSALRGSQAGRSAAQRNLRSGQISAFDGVLPHSARVVLIDDVVASGGTLKGCVNALRGAGAAVVAVAVACASTQAATVG</sequence>
<organism evidence="3 4">
    <name type="scientific">Boudabousia marimammalium</name>
    <dbReference type="NCBI Taxonomy" id="156892"/>
    <lineage>
        <taxon>Bacteria</taxon>
        <taxon>Bacillati</taxon>
        <taxon>Actinomycetota</taxon>
        <taxon>Actinomycetes</taxon>
        <taxon>Actinomycetales</taxon>
        <taxon>Actinomycetaceae</taxon>
        <taxon>Boudabousia</taxon>
    </lineage>
</organism>
<feature type="domain" description="Phosphoribosyltransferase" evidence="2">
    <location>
        <begin position="194"/>
        <end position="239"/>
    </location>
</feature>
<name>A0A1Q5PRF8_9ACTO</name>
<dbReference type="CDD" id="cd06223">
    <property type="entry name" value="PRTases_typeI"/>
    <property type="match status" value="1"/>
</dbReference>
<comment type="similarity">
    <text evidence="1">Belongs to the ComF/GntX family.</text>
</comment>
<proteinExistence type="inferred from homology"/>
<evidence type="ECO:0000313" key="4">
    <source>
        <dbReference type="Proteomes" id="UP000186465"/>
    </source>
</evidence>
<dbReference type="AlphaFoldDB" id="A0A1Q5PRF8"/>
<protein>
    <recommendedName>
        <fullName evidence="2">Phosphoribosyltransferase domain-containing protein</fullName>
    </recommendedName>
</protein>
<dbReference type="PANTHER" id="PTHR47505">
    <property type="entry name" value="DNA UTILIZATION PROTEIN YHGH"/>
    <property type="match status" value="1"/>
</dbReference>
<dbReference type="STRING" id="156892.BM477_02050"/>
<evidence type="ECO:0000313" key="3">
    <source>
        <dbReference type="EMBL" id="OKL50198.1"/>
    </source>
</evidence>
<dbReference type="InterPro" id="IPR000836">
    <property type="entry name" value="PRTase_dom"/>
</dbReference>
<dbReference type="SUPFAM" id="SSF53271">
    <property type="entry name" value="PRTase-like"/>
    <property type="match status" value="1"/>
</dbReference>
<gene>
    <name evidence="3" type="ORF">BM477_02050</name>
</gene>
<keyword evidence="4" id="KW-1185">Reference proteome</keyword>
<dbReference type="OrthoDB" id="5242900at2"/>
<dbReference type="Proteomes" id="UP000186465">
    <property type="component" value="Unassembled WGS sequence"/>
</dbReference>